<evidence type="ECO:0000256" key="2">
    <source>
        <dbReference type="SAM" id="MobiDB-lite"/>
    </source>
</evidence>
<organism evidence="3 4">
    <name type="scientific">Bradyrhizobium diazoefficiens</name>
    <dbReference type="NCBI Taxonomy" id="1355477"/>
    <lineage>
        <taxon>Bacteria</taxon>
        <taxon>Pseudomonadati</taxon>
        <taxon>Pseudomonadota</taxon>
        <taxon>Alphaproteobacteria</taxon>
        <taxon>Hyphomicrobiales</taxon>
        <taxon>Nitrobacteraceae</taxon>
        <taxon>Bradyrhizobium</taxon>
    </lineage>
</organism>
<feature type="compositionally biased region" description="Basic and acidic residues" evidence="2">
    <location>
        <begin position="458"/>
        <end position="476"/>
    </location>
</feature>
<gene>
    <name evidence="3" type="ORF">NK6_6601</name>
</gene>
<feature type="coiled-coil region" evidence="1">
    <location>
        <begin position="1773"/>
        <end position="1811"/>
    </location>
</feature>
<dbReference type="Proteomes" id="UP000063308">
    <property type="component" value="Chromosome"/>
</dbReference>
<protein>
    <submittedName>
        <fullName evidence="3">Uncharacterized protein</fullName>
    </submittedName>
</protein>
<name>A0A0E4BSM2_9BRAD</name>
<evidence type="ECO:0000256" key="1">
    <source>
        <dbReference type="SAM" id="Coils"/>
    </source>
</evidence>
<dbReference type="RefSeq" id="WP_028175900.1">
    <property type="nucleotide sequence ID" value="NZ_AXAX01000035.1"/>
</dbReference>
<feature type="region of interest" description="Disordered" evidence="2">
    <location>
        <begin position="1042"/>
        <end position="1081"/>
    </location>
</feature>
<feature type="region of interest" description="Disordered" evidence="2">
    <location>
        <begin position="991"/>
        <end position="1016"/>
    </location>
</feature>
<feature type="region of interest" description="Disordered" evidence="2">
    <location>
        <begin position="443"/>
        <end position="479"/>
    </location>
</feature>
<proteinExistence type="predicted"/>
<feature type="region of interest" description="Disordered" evidence="2">
    <location>
        <begin position="1490"/>
        <end position="1525"/>
    </location>
</feature>
<accession>A0A0E4BSM2</accession>
<evidence type="ECO:0000313" key="4">
    <source>
        <dbReference type="Proteomes" id="UP000063308"/>
    </source>
</evidence>
<keyword evidence="1" id="KW-0175">Coiled coil</keyword>
<dbReference type="EMBL" id="AP014685">
    <property type="protein sequence ID" value="BAR59752.1"/>
    <property type="molecule type" value="Genomic_DNA"/>
</dbReference>
<sequence>MFSWDKLRKFDKRDQRFGFGRLKFGVSPRSDVSLAMTRRGILAGAATAAAANAVRSFGLLDCPLRITRTNQGLLIHAGPHEWRVARAAFGETAQFTIIDESEKRGFSVRRARLPGTELTFDLIASFDHDWLELFGGWRMSLKGRGMPISTSVAFVPWLLGAAEAGSELDASVASMLLRSLTRGEASTRASAHLSFAPDLSWKLVAQRTPFSLASSALQAGVARIAAMAPNSGGLAALVTDLPASASTAVLFERATAGEGGIEIGQDNARNTLRFVSKSIRAACVQTFETSRPTVVSGIIGSFTASLEGQNSRRTQIETGDGVVLVGSRNARTFCMASLPISSKPHLVMGEQCGIVIHGEDEGHVLEAEGQNGRLRRFAARAAVTNVATPVAGADYVRLDFSDTEARLFIGGVLDPDQRPDLSVVSDLPLVLAQATGGPDVALYPESVASAPRARRRSPKSDKRAIPSKKADHEPSAEGRPISSLRAGFAVFDIAGHGGYEFPLAGAKLRLVRGEDLLSLTFRFHHLKLVGGPRIKPYIADEDTPYTCRQRKDEWTPRLIVEFPPQHVAEEAFFRLEESESEETIPTVANKESYPDVSLDVSTVSPVDENGVKLPDNDFVDKVEAKKEEIDPDYKWFRGEFNRLAQIATALPELAGRDALYLAGNTPRGAPDSNTYKKQVEVLTALLPNWFVAKQARKATHPDVPIDISTVSKVDSSGNPLSPEQFEDKVEALKDEKDQDYAKFRKSFNELATAAPYNLVGPDAIYIGGRIPRTDRPAEIQQKQAAVMAELAARRQLAKKEPSPFNEPLPPAARARLSGPSRLVFHLPCRDGQGERRKIMDFTAAALTNWSDFDLAVVNRVERPFKEKDGFLVLGADNKPQLETDLAEILRRQFIVRGQTWVERRQTMQASSGTEPTGIETALELPFRLFLSPAQDARFRTPRIGEIPLPKPGQSRSVLLWHADLDEGRYGAGTRAIWSPDYNPKRFENGVPAPERGPIAPWLTKRTSPLVPGKPAEVDEPRRFRASMSSYDRHELVGLTSVWGMPTLPRKPDSNPPPPPGGVDADAKRKRPRPSNFDPPPGFEITIPPLEEQGIYVPPPLDIQEMTLTALGASLDLDTRFEPPASPYLKGEQKNLFPAFSVERWKHRTTLGRDVGVEVVYKGFLLPLGNRASIVKVTERKFLPNPLGRFPSAYLIQRMFIRVGKPLKKYPGIGHPFEARDYCVSQSLVLTKRTPDILDATTPAPDDPKHRDATQYGRLKLTYKGDDLVDRPIEGLCFWPRTRPGLGGEVRFKVQNDGAEGAMTLPLLFVDNTAIHDPATMNRIALYYEELRTKDERTLELCTARHGGAKRRYAPEKKSGEATFETNYWRLGVRGRIIANPTTRIDEQNFAMDAAMEGDDQPPFYPWIQEAGVKLRQVAQFTGSSAGWVRAGFPDFYVKHGFGLNENPSELYLQLLDGVSLDVSQAGDRSGGVAKPNGMVYALSRAYGPISGRRDPDPPKATNPAPLVAGPPAPTKPPTLSLGQPPRAGLAAARAGQFDPAEYFGGALSEAKLLGLLSLKDLIKIVAIAFAPKLKETISYATDAALDDLQKLKDEVAVPLATKLEAVVNELREQAERGVRSIPGVGATPPGKALERLYPGLARALDQFADELERLKGAKLAELIDQISAVVETGRQLIDEVGRVVANPVPVFIQQWIAKLVTLRDGLRKFVEDVKNQIVLEVRRAAVDQLKKLLCNPARPMFGLAVFGPALETACAGLDPTKGDVFEKFVETFRDVAQAEAEDLQRDVKTIMEDFEQRIAAAATQLEKDKLAFERDLELAQYRALQAGEALLFERVGRPLLLVLIELEKIRTEAKQDVAAAGERLLALVARLFDAADGLVLGPALHQALQVVGNAQKACERAAEFLNLAVDALGLPDLDPIQAQAQKLQDAFSKLAEIEKKARLEIPKLPPAERQKAGTVLDSVARLRAACTGGVERLAKTLVDAVEARQRVKDTSGNLCKIFDVKSQQLAFAASQQLLALRLRAMGEIGDLFAKIAGALDPAATNKAASAAAAPAVAVAPPGAVAASPAPALASRSFAETTADEFSDQIAAIGEILAGMLDAVGRISGRAYNDAADTVGDAKLQRWFDSGKSIVAAVQASSNEVKRFGTEIEGRIKTLKIDGNKLLLDWNAALNPANPWPRLTLTEAAAKARKVGDLAVQTGILSRQQERQLLATVASALTIVGESQAKIEEAIRETEGTIADLVTPVLRLIISVHGLLRGPLNAVSAALNDPALKEGVGQFLQIGDVAKIFDPAEIDGDQAKLNAALAAATASPPNVELALSILKELRDDWTLKGGPALVRVGRNAEALADKVLHGKLGDFIDVNAIRDKIEEELSKLIPSRYDLKYDFNTKVGDLGELFKMSVDTDLRTEKERERDLVITAHLSVNLLKPLDPKSRTLAISGVLQPFSVKLLPVLDAITLHFAPAKFTASEGEKPKFDVKVNTVTIGPALEFLKTLGSFLSPGGKDGFFIIPKFAPPGIEAGFGIDLGTISIGTISFMNVSINASCELPFDDRSAHFKVSLSRRDAPFLISFAPYGGGGFFALIATSKGIVGFEAAFEFGAVAAFSYGPLTGQGRITLGIYVSKSELSAQIGGYFFAGGSARIACFAVSASLLVTFIQTLGGDLEGEATFTFSFSVGICDFEYSVGVAHTVPGGFGGGGGSQALLIENDEIMPRYAAAQIKAMEFSSQSRTRRKPIVRRKSKCMSRNWNEYSKYFDGDL</sequence>
<reference evidence="3 4" key="1">
    <citation type="submission" date="2014-11" db="EMBL/GenBank/DDBJ databases">
        <title>Symbiosis island explosion on the genome of extra-slow-growing strains of soybean bradyrhizobia with massive insertion sequences.</title>
        <authorList>
            <person name="Iida T."/>
            <person name="Minamisawa K."/>
        </authorList>
    </citation>
    <scope>NUCLEOTIDE SEQUENCE [LARGE SCALE GENOMIC DNA]</scope>
    <source>
        <strain evidence="3 4">NK6</strain>
    </source>
</reference>
<evidence type="ECO:0000313" key="3">
    <source>
        <dbReference type="EMBL" id="BAR59752.1"/>
    </source>
</evidence>